<dbReference type="SUPFAM" id="SSF158997">
    <property type="entry name" value="Trm112p-like"/>
    <property type="match status" value="1"/>
</dbReference>
<comment type="caution">
    <text evidence="2">The sequence shown here is derived from an EMBL/GenBank/DDBJ whole genome shotgun (WGS) entry which is preliminary data.</text>
</comment>
<dbReference type="CDD" id="cd02440">
    <property type="entry name" value="AdoMet_MTases"/>
    <property type="match status" value="1"/>
</dbReference>
<dbReference type="OrthoDB" id="8153637at2"/>
<organism evidence="2 3">
    <name type="scientific">Candidatus Micropelagius thuwalensis</name>
    <dbReference type="NCBI Taxonomy" id="1397666"/>
    <lineage>
        <taxon>Bacteria</taxon>
        <taxon>Pseudomonadati</taxon>
        <taxon>Pseudomonadota</taxon>
        <taxon>Alphaproteobacteria</taxon>
        <taxon>PS1 clade</taxon>
        <taxon>Candidatus Micropelagius</taxon>
    </lineage>
</organism>
<dbReference type="Proteomes" id="UP000016762">
    <property type="component" value="Unassembled WGS sequence"/>
</dbReference>
<dbReference type="InterPro" id="IPR029063">
    <property type="entry name" value="SAM-dependent_MTases_sf"/>
</dbReference>
<dbReference type="EMBL" id="AWXE01000002">
    <property type="protein sequence ID" value="ERL47074.1"/>
    <property type="molecule type" value="Genomic_DNA"/>
</dbReference>
<proteinExistence type="predicted"/>
<accession>U2WBX8</accession>
<dbReference type="eggNOG" id="COG2226">
    <property type="taxonomic scope" value="Bacteria"/>
</dbReference>
<protein>
    <submittedName>
        <fullName evidence="2">DNA polymerase III subunit epsilon protein</fullName>
        <ecNumber evidence="2">2.7.7.7</ecNumber>
    </submittedName>
</protein>
<dbReference type="SUPFAM" id="SSF53335">
    <property type="entry name" value="S-adenosyl-L-methionine-dependent methyltransferases"/>
    <property type="match status" value="1"/>
</dbReference>
<dbReference type="InterPro" id="IPR013216">
    <property type="entry name" value="Methyltransf_11"/>
</dbReference>
<gene>
    <name evidence="2" type="ORF">RS24_00794</name>
</gene>
<dbReference type="GO" id="GO:0008757">
    <property type="term" value="F:S-adenosylmethionine-dependent methyltransferase activity"/>
    <property type="evidence" value="ECO:0007669"/>
    <property type="project" value="InterPro"/>
</dbReference>
<keyword evidence="3" id="KW-1185">Reference proteome</keyword>
<feature type="domain" description="Methyltransferase type 11" evidence="1">
    <location>
        <begin position="115"/>
        <end position="209"/>
    </location>
</feature>
<dbReference type="EC" id="2.7.7.7" evidence="2"/>
<keyword evidence="2" id="KW-0548">Nucleotidyltransferase</keyword>
<evidence type="ECO:0000313" key="2">
    <source>
        <dbReference type="EMBL" id="ERL47074.1"/>
    </source>
</evidence>
<dbReference type="STRING" id="1397666.RS24_00794"/>
<name>U2WBX8_9PROT</name>
<evidence type="ECO:0000313" key="3">
    <source>
        <dbReference type="Proteomes" id="UP000016762"/>
    </source>
</evidence>
<sequence>MSVSKFFKQIIIPLIVRVMGAKKGTWKSKKYTTLIISILSIPVKRLKGLRRTSKVVEMQYDEIAGAYIQDNYYSHKLRYSVVNGEIQEISSIDNMREIRLEIRDKLSECKFQTVLEVGVGELTTLEDIYQCFGPNIECFGVDLSLNRIRHGLEEFKKRHDKHPVVAKANATKLPFPDNSFDLVVTRHTLEQMPHIYQDALDEILRVSKNYVYLFEPSYELGSLTQKLKMLNNDYVRGIPAFLNKKSNITVHSPYLMRNSANPLNHTACYKISKNNASTSKNKNIPFVCPITKSEMKMLDNYFYSEKAKRAFPIFDGIPVLDEEYSIIITR</sequence>
<evidence type="ECO:0000259" key="1">
    <source>
        <dbReference type="Pfam" id="PF08241"/>
    </source>
</evidence>
<dbReference type="GO" id="GO:0003887">
    <property type="term" value="F:DNA-directed DNA polymerase activity"/>
    <property type="evidence" value="ECO:0007669"/>
    <property type="project" value="UniProtKB-EC"/>
</dbReference>
<dbReference type="AlphaFoldDB" id="U2WBX8"/>
<dbReference type="Gene3D" id="3.40.50.150">
    <property type="entry name" value="Vaccinia Virus protein VP39"/>
    <property type="match status" value="1"/>
</dbReference>
<dbReference type="RefSeq" id="WP_021776831.1">
    <property type="nucleotide sequence ID" value="NZ_AWXE01000002.1"/>
</dbReference>
<keyword evidence="2" id="KW-0808">Transferase</keyword>
<dbReference type="Pfam" id="PF08241">
    <property type="entry name" value="Methyltransf_11"/>
    <property type="match status" value="1"/>
</dbReference>
<reference evidence="2 3" key="1">
    <citation type="journal article" date="2014" name="FEMS Microbiol. Ecol.">
        <title>Genomic differentiation among two strains of the PS1 clade isolated from geographically separated marine habitats.</title>
        <authorList>
            <person name="Jimenez-Infante F."/>
            <person name="Ngugi D.K."/>
            <person name="Alam I."/>
            <person name="Rashid M."/>
            <person name="Baalawi W."/>
            <person name="Kamau A.A."/>
            <person name="Bajic V.B."/>
            <person name="Stingl U."/>
        </authorList>
    </citation>
    <scope>NUCLEOTIDE SEQUENCE [LARGE SCALE GENOMIC DNA]</scope>
    <source>
        <strain evidence="2 3">RS24</strain>
    </source>
</reference>